<proteinExistence type="predicted"/>
<dbReference type="Pfam" id="PF05795">
    <property type="entry name" value="Plasmodium_Vir"/>
    <property type="match status" value="2"/>
</dbReference>
<accession>A0A1A8WB17</accession>
<dbReference type="AlphaFoldDB" id="A0A1A8WB17"/>
<gene>
    <name evidence="2" type="ORF">POVCU2_0052890</name>
</gene>
<dbReference type="Proteomes" id="UP000078560">
    <property type="component" value="Unassembled WGS sequence"/>
</dbReference>
<evidence type="ECO:0000313" key="2">
    <source>
        <dbReference type="EMBL" id="SBS89179.1"/>
    </source>
</evidence>
<keyword evidence="1" id="KW-0472">Membrane</keyword>
<protein>
    <submittedName>
        <fullName evidence="2">PIR Superfamily Protein</fullName>
    </submittedName>
</protein>
<organism evidence="2 3">
    <name type="scientific">Plasmodium ovale curtisi</name>
    <dbReference type="NCBI Taxonomy" id="864141"/>
    <lineage>
        <taxon>Eukaryota</taxon>
        <taxon>Sar</taxon>
        <taxon>Alveolata</taxon>
        <taxon>Apicomplexa</taxon>
        <taxon>Aconoidasida</taxon>
        <taxon>Haemosporida</taxon>
        <taxon>Plasmodiidae</taxon>
        <taxon>Plasmodium</taxon>
        <taxon>Plasmodium (Plasmodium)</taxon>
    </lineage>
</organism>
<name>A0A1A8WB17_PLAOA</name>
<sequence length="354" mass="41858">MEYRVDILKNSLQPIQFDIILNNPVNSCKKCNLCEQIDTNMKNEHWFKYLCYQLIKNLEISEYMNSNIHMDKRKSRCNSLMYWTYDKVKTFYEISSVKNNEKIVDVLIDVWKKFNGTELNNQSSPQCKAPEASEFRNIKKMKKKKIMSDYCENYHEHRRISKYVDFNNCQIYYDYFKDSLSKYKKETMNGCNPEDFIINGCSEFCSNPDPDNVLNNSKCKTIEILPGKNDYITQEACDELKSEALSALKSEALTAEKCESKEVRIPEFTFSDNRAIILILFSMWGMFLTFVFLYKLMPFRTWISNKLGKKKIMRDSFNERSDNELLDADYESVGTDMENTGYNIIYNTDWNSSR</sequence>
<evidence type="ECO:0000313" key="3">
    <source>
        <dbReference type="Proteomes" id="UP000078560"/>
    </source>
</evidence>
<dbReference type="EMBL" id="FLQU01000681">
    <property type="protein sequence ID" value="SBS89179.1"/>
    <property type="molecule type" value="Genomic_DNA"/>
</dbReference>
<keyword evidence="1" id="KW-1133">Transmembrane helix</keyword>
<evidence type="ECO:0000256" key="1">
    <source>
        <dbReference type="SAM" id="Phobius"/>
    </source>
</evidence>
<dbReference type="InterPro" id="IPR008780">
    <property type="entry name" value="Plasmodium_Vir"/>
</dbReference>
<keyword evidence="1" id="KW-0812">Transmembrane</keyword>
<reference evidence="3" key="1">
    <citation type="submission" date="2016-05" db="EMBL/GenBank/DDBJ databases">
        <authorList>
            <person name="Naeem Raeece"/>
        </authorList>
    </citation>
    <scope>NUCLEOTIDE SEQUENCE [LARGE SCALE GENOMIC DNA]</scope>
</reference>
<feature type="transmembrane region" description="Helical" evidence="1">
    <location>
        <begin position="275"/>
        <end position="294"/>
    </location>
</feature>
<dbReference type="VEuPathDB" id="PlasmoDB:PocGH01_00066200"/>